<comment type="similarity">
    <text evidence="1">Belongs to the ICR family.</text>
</comment>
<feature type="region of interest" description="Disordered" evidence="3">
    <location>
        <begin position="1"/>
        <end position="64"/>
    </location>
</feature>
<feature type="region of interest" description="Disordered" evidence="3">
    <location>
        <begin position="101"/>
        <end position="131"/>
    </location>
</feature>
<dbReference type="PANTHER" id="PTHR34224">
    <property type="entry name" value="INTERACTOR OF CONSTITUTIVE ACTIVE ROPS 2, CHLOROPLASTIC-RELATED"/>
    <property type="match status" value="1"/>
</dbReference>
<organism evidence="4 5">
    <name type="scientific">Zingiber officinale</name>
    <name type="common">Ginger</name>
    <name type="synonym">Amomum zingiber</name>
    <dbReference type="NCBI Taxonomy" id="94328"/>
    <lineage>
        <taxon>Eukaryota</taxon>
        <taxon>Viridiplantae</taxon>
        <taxon>Streptophyta</taxon>
        <taxon>Embryophyta</taxon>
        <taxon>Tracheophyta</taxon>
        <taxon>Spermatophyta</taxon>
        <taxon>Magnoliopsida</taxon>
        <taxon>Liliopsida</taxon>
        <taxon>Zingiberales</taxon>
        <taxon>Zingiberaceae</taxon>
        <taxon>Zingiber</taxon>
    </lineage>
</organism>
<feature type="region of interest" description="Disordered" evidence="3">
    <location>
        <begin position="209"/>
        <end position="266"/>
    </location>
</feature>
<feature type="compositionally biased region" description="Basic and acidic residues" evidence="3">
    <location>
        <begin position="1"/>
        <end position="11"/>
    </location>
</feature>
<feature type="compositionally biased region" description="Basic and acidic residues" evidence="3">
    <location>
        <begin position="104"/>
        <end position="124"/>
    </location>
</feature>
<gene>
    <name evidence="4" type="ORF">ZIOFF_060868</name>
</gene>
<feature type="compositionally biased region" description="Basic and acidic residues" evidence="3">
    <location>
        <begin position="209"/>
        <end position="223"/>
    </location>
</feature>
<keyword evidence="2" id="KW-0175">Coiled coil</keyword>
<evidence type="ECO:0000256" key="2">
    <source>
        <dbReference type="ARBA" id="ARBA00023054"/>
    </source>
</evidence>
<name>A0A8J5FPS6_ZINOF</name>
<dbReference type="PANTHER" id="PTHR34224:SF2">
    <property type="entry name" value="INTERACTOR OF CONSTITUTIVE ACTIVE ROPS 4"/>
    <property type="match status" value="1"/>
</dbReference>
<keyword evidence="5" id="KW-1185">Reference proteome</keyword>
<comment type="caution">
    <text evidence="4">The sequence shown here is derived from an EMBL/GenBank/DDBJ whole genome shotgun (WGS) entry which is preliminary data.</text>
</comment>
<protein>
    <submittedName>
        <fullName evidence="4">Uncharacterized protein</fullName>
    </submittedName>
</protein>
<evidence type="ECO:0000313" key="4">
    <source>
        <dbReference type="EMBL" id="KAG6484074.1"/>
    </source>
</evidence>
<evidence type="ECO:0000313" key="5">
    <source>
        <dbReference type="Proteomes" id="UP000734854"/>
    </source>
</evidence>
<dbReference type="AlphaFoldDB" id="A0A8J5FPS6"/>
<feature type="compositionally biased region" description="Basic and acidic residues" evidence="3">
    <location>
        <begin position="50"/>
        <end position="64"/>
    </location>
</feature>
<evidence type="ECO:0000256" key="3">
    <source>
        <dbReference type="SAM" id="MobiDB-lite"/>
    </source>
</evidence>
<sequence length="266" mass="29819">MSRSRASEFPKRPAPLRLQTSSEANVLHRTVSAAAGASPKSGGRHSPRVCLHENEKKRGTRDADQLELKLGEAEEELKELRAQLSSGEATKLDAERAVAVNLVEEEKDRVDPSDKDDDSGHEVGDQDEEEEWRKEMFMLKAFLLEKEKEAEILREEAVLLRARAAAELVVILAAARAREEALMTKVRSVEEEMKQSAAKEELLAEQLRTAETEKTSAEAEMKRLRTQNEQWRKATEAAAEALEDTGEWGPASMTREEVGKRNGFRV</sequence>
<evidence type="ECO:0000256" key="1">
    <source>
        <dbReference type="ARBA" id="ARBA00009778"/>
    </source>
</evidence>
<proteinExistence type="inferred from homology"/>
<feature type="compositionally biased region" description="Low complexity" evidence="3">
    <location>
        <begin position="32"/>
        <end position="41"/>
    </location>
</feature>
<dbReference type="InterPro" id="IPR029688">
    <property type="entry name" value="ICR"/>
</dbReference>
<accession>A0A8J5FPS6</accession>
<dbReference type="EMBL" id="JACMSC010000016">
    <property type="protein sequence ID" value="KAG6484074.1"/>
    <property type="molecule type" value="Genomic_DNA"/>
</dbReference>
<reference evidence="4 5" key="1">
    <citation type="submission" date="2020-08" db="EMBL/GenBank/DDBJ databases">
        <title>Plant Genome Project.</title>
        <authorList>
            <person name="Zhang R.-G."/>
        </authorList>
    </citation>
    <scope>NUCLEOTIDE SEQUENCE [LARGE SCALE GENOMIC DNA]</scope>
    <source>
        <tissue evidence="4">Rhizome</tissue>
    </source>
</reference>
<dbReference type="Proteomes" id="UP000734854">
    <property type="component" value="Unassembled WGS sequence"/>
</dbReference>